<protein>
    <recommendedName>
        <fullName evidence="2">Cyanovirin-N domain-containing protein</fullName>
    </recommendedName>
</protein>
<feature type="chain" id="PRO_5042150737" description="Cyanovirin-N domain-containing protein" evidence="1">
    <location>
        <begin position="31"/>
        <end position="188"/>
    </location>
</feature>
<organism evidence="3 4">
    <name type="scientific">Neurospora tetraspora</name>
    <dbReference type="NCBI Taxonomy" id="94610"/>
    <lineage>
        <taxon>Eukaryota</taxon>
        <taxon>Fungi</taxon>
        <taxon>Dikarya</taxon>
        <taxon>Ascomycota</taxon>
        <taxon>Pezizomycotina</taxon>
        <taxon>Sordariomycetes</taxon>
        <taxon>Sordariomycetidae</taxon>
        <taxon>Sordariales</taxon>
        <taxon>Sordariaceae</taxon>
        <taxon>Neurospora</taxon>
    </lineage>
</organism>
<accession>A0AAE0JFS5</accession>
<keyword evidence="4" id="KW-1185">Reference proteome</keyword>
<dbReference type="EMBL" id="JAUEPP010000004">
    <property type="protein sequence ID" value="KAK3345557.1"/>
    <property type="molecule type" value="Genomic_DNA"/>
</dbReference>
<dbReference type="RefSeq" id="XP_062682170.1">
    <property type="nucleotide sequence ID" value="XM_062829127.1"/>
</dbReference>
<feature type="domain" description="Cyanovirin-N" evidence="2">
    <location>
        <begin position="52"/>
        <end position="180"/>
    </location>
</feature>
<evidence type="ECO:0000313" key="3">
    <source>
        <dbReference type="EMBL" id="KAK3345557.1"/>
    </source>
</evidence>
<feature type="signal peptide" evidence="1">
    <location>
        <begin position="1"/>
        <end position="30"/>
    </location>
</feature>
<evidence type="ECO:0000313" key="4">
    <source>
        <dbReference type="Proteomes" id="UP001278500"/>
    </source>
</evidence>
<dbReference type="SUPFAM" id="SSF51322">
    <property type="entry name" value="Cyanovirin-N"/>
    <property type="match status" value="1"/>
</dbReference>
<proteinExistence type="predicted"/>
<evidence type="ECO:0000256" key="1">
    <source>
        <dbReference type="SAM" id="SignalP"/>
    </source>
</evidence>
<name>A0AAE0JFS5_9PEZI</name>
<dbReference type="GeneID" id="87866281"/>
<dbReference type="Proteomes" id="UP001278500">
    <property type="component" value="Unassembled WGS sequence"/>
</dbReference>
<dbReference type="InterPro" id="IPR011058">
    <property type="entry name" value="Cyanovirin-N"/>
</dbReference>
<dbReference type="Pfam" id="PF08881">
    <property type="entry name" value="CVNH"/>
    <property type="match status" value="1"/>
</dbReference>
<evidence type="ECO:0000259" key="2">
    <source>
        <dbReference type="Pfam" id="PF08881"/>
    </source>
</evidence>
<keyword evidence="1" id="KW-0732">Signal</keyword>
<comment type="caution">
    <text evidence="3">The sequence shown here is derived from an EMBL/GenBank/DDBJ whole genome shotgun (WGS) entry which is preliminary data.</text>
</comment>
<gene>
    <name evidence="3" type="ORF">B0H65DRAFT_539808</name>
</gene>
<reference evidence="3" key="1">
    <citation type="journal article" date="2023" name="Mol. Phylogenet. Evol.">
        <title>Genome-scale phylogeny and comparative genomics of the fungal order Sordariales.</title>
        <authorList>
            <person name="Hensen N."/>
            <person name="Bonometti L."/>
            <person name="Westerberg I."/>
            <person name="Brannstrom I.O."/>
            <person name="Guillou S."/>
            <person name="Cros-Aarteil S."/>
            <person name="Calhoun S."/>
            <person name="Haridas S."/>
            <person name="Kuo A."/>
            <person name="Mondo S."/>
            <person name="Pangilinan J."/>
            <person name="Riley R."/>
            <person name="LaButti K."/>
            <person name="Andreopoulos B."/>
            <person name="Lipzen A."/>
            <person name="Chen C."/>
            <person name="Yan M."/>
            <person name="Daum C."/>
            <person name="Ng V."/>
            <person name="Clum A."/>
            <person name="Steindorff A."/>
            <person name="Ohm R.A."/>
            <person name="Martin F."/>
            <person name="Silar P."/>
            <person name="Natvig D.O."/>
            <person name="Lalanne C."/>
            <person name="Gautier V."/>
            <person name="Ament-Velasquez S.L."/>
            <person name="Kruys A."/>
            <person name="Hutchinson M.I."/>
            <person name="Powell A.J."/>
            <person name="Barry K."/>
            <person name="Miller A.N."/>
            <person name="Grigoriev I.V."/>
            <person name="Debuchy R."/>
            <person name="Gladieux P."/>
            <person name="Hiltunen Thoren M."/>
            <person name="Johannesson H."/>
        </authorList>
    </citation>
    <scope>NUCLEOTIDE SEQUENCE</scope>
    <source>
        <strain evidence="3">CBS 560.94</strain>
    </source>
</reference>
<reference evidence="3" key="2">
    <citation type="submission" date="2023-06" db="EMBL/GenBank/DDBJ databases">
        <authorList>
            <consortium name="Lawrence Berkeley National Laboratory"/>
            <person name="Haridas S."/>
            <person name="Hensen N."/>
            <person name="Bonometti L."/>
            <person name="Westerberg I."/>
            <person name="Brannstrom I.O."/>
            <person name="Guillou S."/>
            <person name="Cros-Aarteil S."/>
            <person name="Calhoun S."/>
            <person name="Kuo A."/>
            <person name="Mondo S."/>
            <person name="Pangilinan J."/>
            <person name="Riley R."/>
            <person name="Labutti K."/>
            <person name="Andreopoulos B."/>
            <person name="Lipzen A."/>
            <person name="Chen C."/>
            <person name="Yanf M."/>
            <person name="Daum C."/>
            <person name="Ng V."/>
            <person name="Clum A."/>
            <person name="Steindorff A."/>
            <person name="Ohm R."/>
            <person name="Martin F."/>
            <person name="Silar P."/>
            <person name="Natvig D."/>
            <person name="Lalanne C."/>
            <person name="Gautier V."/>
            <person name="Ament-Velasquez S.L."/>
            <person name="Kruys A."/>
            <person name="Hutchinson M.I."/>
            <person name="Powell A.J."/>
            <person name="Barry K."/>
            <person name="Miller A.N."/>
            <person name="Grigoriev I.V."/>
            <person name="Debuchy R."/>
            <person name="Gladieux P."/>
            <person name="Thoren M.H."/>
            <person name="Johannesson H."/>
        </authorList>
    </citation>
    <scope>NUCLEOTIDE SEQUENCE</scope>
    <source>
        <strain evidence="3">CBS 560.94</strain>
    </source>
</reference>
<sequence length="188" mass="20777">MHRSLFWGSCLSLFLPLCILSISYIAGTSALPQYAPPGAQATNGLYSDPGNFTGTCHDINFDDNQCVLSAKCSASTLMERESKLNLNKCLFYAKFKPDYDKDKDGKVANYNVDQHRFRPGSFCDKSTCESCRLADGWTEMGGPKGSIYLVCKCRKTVGDPATQEVSSWIWNEIFNTNGDLTCFGEKGV</sequence>
<dbReference type="Gene3D" id="2.30.60.10">
    <property type="entry name" value="Cyanovirin-N"/>
    <property type="match status" value="1"/>
</dbReference>
<dbReference type="AlphaFoldDB" id="A0AAE0JFS5"/>
<dbReference type="InterPro" id="IPR036673">
    <property type="entry name" value="Cyanovirin-N_sf"/>
</dbReference>